<keyword evidence="3" id="KW-0687">Ribonucleoprotein</keyword>
<dbReference type="PANTHER" id="PTHR14503:SF4">
    <property type="entry name" value="LARGE RIBOSOMAL SUBUNIT PROTEIN BL34M"/>
    <property type="match status" value="1"/>
</dbReference>
<dbReference type="EMBL" id="FN649737">
    <property type="protein sequence ID" value="CBJ29517.1"/>
    <property type="molecule type" value="Genomic_DNA"/>
</dbReference>
<dbReference type="PROSITE" id="PS00784">
    <property type="entry name" value="RIBOSOMAL_L34"/>
    <property type="match status" value="1"/>
</dbReference>
<keyword evidence="2" id="KW-0689">Ribosomal protein</keyword>
<evidence type="ECO:0000313" key="6">
    <source>
        <dbReference type="EMBL" id="CBJ29517.1"/>
    </source>
</evidence>
<dbReference type="GO" id="GO:0006412">
    <property type="term" value="P:translation"/>
    <property type="evidence" value="ECO:0007669"/>
    <property type="project" value="InterPro"/>
</dbReference>
<dbReference type="NCBIfam" id="TIGR01030">
    <property type="entry name" value="rpmH_bact"/>
    <property type="match status" value="1"/>
</dbReference>
<evidence type="ECO:0000256" key="5">
    <source>
        <dbReference type="SAM" id="MobiDB-lite"/>
    </source>
</evidence>
<dbReference type="PANTHER" id="PTHR14503">
    <property type="entry name" value="MITOCHONDRIAL RIBOSOMAL PROTEIN 34 FAMILY MEMBER"/>
    <property type="match status" value="1"/>
</dbReference>
<dbReference type="InterPro" id="IPR020939">
    <property type="entry name" value="Ribosomal_bL34_CS"/>
</dbReference>
<keyword evidence="7" id="KW-1185">Reference proteome</keyword>
<accession>D7FKX2</accession>
<protein>
    <recommendedName>
        <fullName evidence="4">Large ribosomal subunit protein bL34m</fullName>
    </recommendedName>
</protein>
<gene>
    <name evidence="6" type="ORF">Esi_0149_0074</name>
</gene>
<dbReference type="InterPro" id="IPR000271">
    <property type="entry name" value="Ribosomal_bL34"/>
</dbReference>
<feature type="region of interest" description="Disordered" evidence="5">
    <location>
        <begin position="35"/>
        <end position="55"/>
    </location>
</feature>
<organism evidence="6 7">
    <name type="scientific">Ectocarpus siliculosus</name>
    <name type="common">Brown alga</name>
    <name type="synonym">Conferva siliculosa</name>
    <dbReference type="NCBI Taxonomy" id="2880"/>
    <lineage>
        <taxon>Eukaryota</taxon>
        <taxon>Sar</taxon>
        <taxon>Stramenopiles</taxon>
        <taxon>Ochrophyta</taxon>
        <taxon>PX clade</taxon>
        <taxon>Phaeophyceae</taxon>
        <taxon>Ectocarpales</taxon>
        <taxon>Ectocarpaceae</taxon>
        <taxon>Ectocarpus</taxon>
    </lineage>
</organism>
<evidence type="ECO:0000256" key="4">
    <source>
        <dbReference type="ARBA" id="ARBA00035274"/>
    </source>
</evidence>
<dbReference type="FunFam" id="1.10.287.3980:FF:000001">
    <property type="entry name" value="Mitochondrial ribosomal protein L34"/>
    <property type="match status" value="1"/>
</dbReference>
<dbReference type="STRING" id="2880.D7FKX2"/>
<evidence type="ECO:0000256" key="1">
    <source>
        <dbReference type="ARBA" id="ARBA00010111"/>
    </source>
</evidence>
<dbReference type="EMBL" id="FN648060">
    <property type="protein sequence ID" value="CBJ29517.1"/>
    <property type="molecule type" value="Genomic_DNA"/>
</dbReference>
<evidence type="ECO:0000256" key="2">
    <source>
        <dbReference type="ARBA" id="ARBA00022980"/>
    </source>
</evidence>
<dbReference type="GO" id="GO:0003735">
    <property type="term" value="F:structural constituent of ribosome"/>
    <property type="evidence" value="ECO:0007669"/>
    <property type="project" value="InterPro"/>
</dbReference>
<dbReference type="GO" id="GO:1990904">
    <property type="term" value="C:ribonucleoprotein complex"/>
    <property type="evidence" value="ECO:0007669"/>
    <property type="project" value="UniProtKB-KW"/>
</dbReference>
<dbReference type="Proteomes" id="UP000002630">
    <property type="component" value="Linkage Group LG12"/>
</dbReference>
<dbReference type="Pfam" id="PF00468">
    <property type="entry name" value="Ribosomal_L34"/>
    <property type="match status" value="1"/>
</dbReference>
<dbReference type="HAMAP" id="MF_00391">
    <property type="entry name" value="Ribosomal_bL34"/>
    <property type="match status" value="1"/>
</dbReference>
<dbReference type="AlphaFoldDB" id="D7FKX2"/>
<dbReference type="InParanoid" id="D7FKX2"/>
<dbReference type="GO" id="GO:0005840">
    <property type="term" value="C:ribosome"/>
    <property type="evidence" value="ECO:0007669"/>
    <property type="project" value="UniProtKB-KW"/>
</dbReference>
<sequence>MALRSLSRAGVEMGARVVGTGSKCCRVPHATRHVGGAERKMSSVVGQGPGHRAPSFRQGSLGAGTQLFKLVETDLMSKELTRYGPADAEHLGLHSIQDVLSDIAAATLTPHKLAAPAVTAVAPSAEVASVPATEEPAAAPAVREEEVLAAWGLGPVVTDGSEVEGIQAPPVGEVGEEGGEVSNEKVAIKRTYQPSTLKRKRKHGFLYRAKTRLGKKILRRRQDKGRWRLGI</sequence>
<evidence type="ECO:0000313" key="7">
    <source>
        <dbReference type="Proteomes" id="UP000002630"/>
    </source>
</evidence>
<reference evidence="6 7" key="1">
    <citation type="journal article" date="2010" name="Nature">
        <title>The Ectocarpus genome and the independent evolution of multicellularity in brown algae.</title>
        <authorList>
            <person name="Cock J.M."/>
            <person name="Sterck L."/>
            <person name="Rouze P."/>
            <person name="Scornet D."/>
            <person name="Allen A.E."/>
            <person name="Amoutzias G."/>
            <person name="Anthouard V."/>
            <person name="Artiguenave F."/>
            <person name="Aury J.M."/>
            <person name="Badger J.H."/>
            <person name="Beszteri B."/>
            <person name="Billiau K."/>
            <person name="Bonnet E."/>
            <person name="Bothwell J.H."/>
            <person name="Bowler C."/>
            <person name="Boyen C."/>
            <person name="Brownlee C."/>
            <person name="Carrano C.J."/>
            <person name="Charrier B."/>
            <person name="Cho G.Y."/>
            <person name="Coelho S.M."/>
            <person name="Collen J."/>
            <person name="Corre E."/>
            <person name="Da Silva C."/>
            <person name="Delage L."/>
            <person name="Delaroque N."/>
            <person name="Dittami S.M."/>
            <person name="Doulbeau S."/>
            <person name="Elias M."/>
            <person name="Farnham G."/>
            <person name="Gachon C.M."/>
            <person name="Gschloessl B."/>
            <person name="Heesch S."/>
            <person name="Jabbari K."/>
            <person name="Jubin C."/>
            <person name="Kawai H."/>
            <person name="Kimura K."/>
            <person name="Kloareg B."/>
            <person name="Kupper F.C."/>
            <person name="Lang D."/>
            <person name="Le Bail A."/>
            <person name="Leblanc C."/>
            <person name="Lerouge P."/>
            <person name="Lohr M."/>
            <person name="Lopez P.J."/>
            <person name="Martens C."/>
            <person name="Maumus F."/>
            <person name="Michel G."/>
            <person name="Miranda-Saavedra D."/>
            <person name="Morales J."/>
            <person name="Moreau H."/>
            <person name="Motomura T."/>
            <person name="Nagasato C."/>
            <person name="Napoli C.A."/>
            <person name="Nelson D.R."/>
            <person name="Nyvall-Collen P."/>
            <person name="Peters A.F."/>
            <person name="Pommier C."/>
            <person name="Potin P."/>
            <person name="Poulain J."/>
            <person name="Quesneville H."/>
            <person name="Read B."/>
            <person name="Rensing S.A."/>
            <person name="Ritter A."/>
            <person name="Rousvoal S."/>
            <person name="Samanta M."/>
            <person name="Samson G."/>
            <person name="Schroeder D.C."/>
            <person name="Segurens B."/>
            <person name="Strittmatter M."/>
            <person name="Tonon T."/>
            <person name="Tregear J.W."/>
            <person name="Valentin K."/>
            <person name="von Dassow P."/>
            <person name="Yamagishi T."/>
            <person name="Van de Peer Y."/>
            <person name="Wincker P."/>
        </authorList>
    </citation>
    <scope>NUCLEOTIDE SEQUENCE [LARGE SCALE GENOMIC DNA]</scope>
    <source>
        <strain evidence="7">Ec32 / CCAP1310/4</strain>
    </source>
</reference>
<name>D7FKX2_ECTSI</name>
<dbReference type="Gene3D" id="1.10.287.3980">
    <property type="match status" value="1"/>
</dbReference>
<proteinExistence type="inferred from homology"/>
<dbReference type="OrthoDB" id="431691at2759"/>
<comment type="similarity">
    <text evidence="1">Belongs to the bacterial ribosomal protein bL34 family.</text>
</comment>
<evidence type="ECO:0000256" key="3">
    <source>
        <dbReference type="ARBA" id="ARBA00023274"/>
    </source>
</evidence>